<sequence length="296" mass="34250">MDITLQIKEINGNTNFKQVTLKISNTVEGDFFDMSGNYLGSTKRSKKEIYILGRDFIKNPYSRTNLPKGFYDKQVSFDGRGNIVNIKVGGQYGTIITDLSMENKLKIAEKIFNHYYTEAGFSLNELKYKTITNADDLDRHLDKAEIQRRNSKYTEARRFQLEGTGFAITRIGGYTDYSEYLKKFEGEISICYSHLGSNFDTGYDIMSICAHEHKHLEDCIKDLKNNTTINSENRAYTHQTLVDKNWPFVSFRFKAGMYFNTPASSNMYKDDFKKAFGKHDDYQEFIEYVPGKNITL</sequence>
<proteinExistence type="predicted"/>
<dbReference type="STRING" id="1278819.BHE19_09775"/>
<evidence type="ECO:0000313" key="3">
    <source>
        <dbReference type="Proteomes" id="UP000180252"/>
    </source>
</evidence>
<reference evidence="3" key="2">
    <citation type="submission" date="2016-09" db="EMBL/GenBank/DDBJ databases">
        <authorList>
            <person name="Chen S."/>
            <person name="Walker E."/>
        </authorList>
    </citation>
    <scope>NUCLEOTIDE SEQUENCE [LARGE SCALE GENOMIC DNA]</scope>
    <source>
        <strain evidence="3">MSU</strain>
    </source>
</reference>
<dbReference type="OrthoDB" id="1312843at2"/>
<gene>
    <name evidence="2" type="ORF">B0A71_19525</name>
    <name evidence="1" type="ORF">BHE19_09775</name>
</gene>
<comment type="caution">
    <text evidence="1">The sequence shown here is derived from an EMBL/GenBank/DDBJ whole genome shotgun (WGS) entry which is preliminary data.</text>
</comment>
<dbReference type="Proteomes" id="UP000180252">
    <property type="component" value="Unassembled WGS sequence"/>
</dbReference>
<dbReference type="RefSeq" id="WP_070907325.1">
    <property type="nucleotide sequence ID" value="NZ_MIKE01000023.1"/>
</dbReference>
<dbReference type="AlphaFoldDB" id="A0A1S1J5Z2"/>
<organism evidence="1 3">
    <name type="scientific">Flavobacterium tructae</name>
    <dbReference type="NCBI Taxonomy" id="1114873"/>
    <lineage>
        <taxon>Bacteria</taxon>
        <taxon>Pseudomonadati</taxon>
        <taxon>Bacteroidota</taxon>
        <taxon>Flavobacteriia</taxon>
        <taxon>Flavobacteriales</taxon>
        <taxon>Flavobacteriaceae</taxon>
        <taxon>Flavobacterium</taxon>
    </lineage>
</organism>
<dbReference type="EMBL" id="MIKE01000023">
    <property type="protein sequence ID" value="OHT44994.1"/>
    <property type="molecule type" value="Genomic_DNA"/>
</dbReference>
<reference evidence="2 4" key="3">
    <citation type="submission" date="2016-11" db="EMBL/GenBank/DDBJ databases">
        <title>Whole genomes of Flavobacteriaceae.</title>
        <authorList>
            <person name="Stine C."/>
            <person name="Li C."/>
            <person name="Tadesse D."/>
        </authorList>
    </citation>
    <scope>NUCLEOTIDE SEQUENCE [LARGE SCALE GENOMIC DNA]</scope>
    <source>
        <strain evidence="2 4">ATCC BAA-2541</strain>
    </source>
</reference>
<dbReference type="EMBL" id="MUHG01000028">
    <property type="protein sequence ID" value="OXB16655.1"/>
    <property type="molecule type" value="Genomic_DNA"/>
</dbReference>
<reference evidence="1" key="1">
    <citation type="submission" date="2016-09" db="EMBL/GenBank/DDBJ databases">
        <authorList>
            <person name="Capua I."/>
            <person name="De Benedictis P."/>
            <person name="Joannis T."/>
            <person name="Lombin L.H."/>
            <person name="Cattoli G."/>
        </authorList>
    </citation>
    <scope>NUCLEOTIDE SEQUENCE [LARGE SCALE GENOMIC DNA]</scope>
    <source>
        <strain evidence="1">MSU</strain>
    </source>
</reference>
<evidence type="ECO:0000313" key="1">
    <source>
        <dbReference type="EMBL" id="OHT44994.1"/>
    </source>
</evidence>
<accession>A0A1S1J5Z2</accession>
<dbReference type="Proteomes" id="UP000198319">
    <property type="component" value="Unassembled WGS sequence"/>
</dbReference>
<name>A0A1S1J5Z2_9FLAO</name>
<evidence type="ECO:0000313" key="4">
    <source>
        <dbReference type="Proteomes" id="UP000198319"/>
    </source>
</evidence>
<evidence type="ECO:0000313" key="2">
    <source>
        <dbReference type="EMBL" id="OXB16655.1"/>
    </source>
</evidence>
<keyword evidence="4" id="KW-1185">Reference proteome</keyword>
<protein>
    <submittedName>
        <fullName evidence="1">Uncharacterized protein</fullName>
    </submittedName>
</protein>